<keyword evidence="12" id="KW-0407">Ion channel</keyword>
<keyword evidence="4" id="KW-1003">Cell membrane</keyword>
<evidence type="ECO:0000256" key="11">
    <source>
        <dbReference type="ARBA" id="ARBA00023286"/>
    </source>
</evidence>
<feature type="domain" description="Ionotropic glutamate receptor C-terminal" evidence="14">
    <location>
        <begin position="59"/>
        <end position="416"/>
    </location>
</feature>
<evidence type="ECO:0000259" key="14">
    <source>
        <dbReference type="SMART" id="SM00079"/>
    </source>
</evidence>
<keyword evidence="10" id="KW-0325">Glycoprotein</keyword>
<dbReference type="InterPro" id="IPR001320">
    <property type="entry name" value="Iontro_rcpt_C"/>
</dbReference>
<keyword evidence="8 13" id="KW-0472">Membrane</keyword>
<evidence type="ECO:0000256" key="9">
    <source>
        <dbReference type="ARBA" id="ARBA00023170"/>
    </source>
</evidence>
<evidence type="ECO:0000256" key="5">
    <source>
        <dbReference type="ARBA" id="ARBA00022692"/>
    </source>
</evidence>
<evidence type="ECO:0000256" key="2">
    <source>
        <dbReference type="ARBA" id="ARBA00008685"/>
    </source>
</evidence>
<proteinExistence type="inferred from homology"/>
<dbReference type="Pfam" id="PF10613">
    <property type="entry name" value="Lig_chan-Glu_bd"/>
    <property type="match status" value="1"/>
</dbReference>
<organism evidence="16 17">
    <name type="scientific">Strongyloides stercoralis</name>
    <name type="common">Threadworm</name>
    <dbReference type="NCBI Taxonomy" id="6248"/>
    <lineage>
        <taxon>Eukaryota</taxon>
        <taxon>Metazoa</taxon>
        <taxon>Ecdysozoa</taxon>
        <taxon>Nematoda</taxon>
        <taxon>Chromadorea</taxon>
        <taxon>Rhabditida</taxon>
        <taxon>Tylenchina</taxon>
        <taxon>Panagrolaimomorpha</taxon>
        <taxon>Strongyloidoidea</taxon>
        <taxon>Strongyloididae</taxon>
        <taxon>Strongyloides</taxon>
    </lineage>
</organism>
<dbReference type="SMART" id="SM00918">
    <property type="entry name" value="Lig_chan-Glu_bd"/>
    <property type="match status" value="1"/>
</dbReference>
<accession>A0AAF5DKC8</accession>
<evidence type="ECO:0000256" key="12">
    <source>
        <dbReference type="ARBA" id="ARBA00023303"/>
    </source>
</evidence>
<dbReference type="Gene3D" id="1.10.287.70">
    <property type="match status" value="1"/>
</dbReference>
<evidence type="ECO:0000256" key="1">
    <source>
        <dbReference type="ARBA" id="ARBA00004651"/>
    </source>
</evidence>
<dbReference type="PANTHER" id="PTHR42643">
    <property type="entry name" value="IONOTROPIC RECEPTOR 20A-RELATED"/>
    <property type="match status" value="1"/>
</dbReference>
<evidence type="ECO:0000256" key="8">
    <source>
        <dbReference type="ARBA" id="ARBA00023136"/>
    </source>
</evidence>
<evidence type="ECO:0000256" key="10">
    <source>
        <dbReference type="ARBA" id="ARBA00023180"/>
    </source>
</evidence>
<feature type="domain" description="Ionotropic glutamate receptor L-glutamate and glycine-binding" evidence="15">
    <location>
        <begin position="71"/>
        <end position="132"/>
    </location>
</feature>
<evidence type="ECO:0000256" key="3">
    <source>
        <dbReference type="ARBA" id="ARBA00022448"/>
    </source>
</evidence>
<evidence type="ECO:0000256" key="6">
    <source>
        <dbReference type="ARBA" id="ARBA00022989"/>
    </source>
</evidence>
<keyword evidence="9" id="KW-0675">Receptor</keyword>
<sequence length="593" mass="68250">MSQINDAGLINYDIVLKKLNQIQTTLDSDDKFVQSHSSKIYSSSEKIYKISELIGGHLKVIVPKIEPPYINYLPLDINHINVIDNPPGVVIMILKTVAEKLNLTYEFIIAEQEDMGTLVNGTWNGAFGKLIYNNYDVIAGGATLRYDRSIYTDMTFPFYYQSYGMMIRSPKQNRNYTWLIVTDPFSWPVWLGIAVSIIISALIFKVLTRLLKNISNEEQFSIVESLLMFFSIFLQQSITRQPINCSCRILIAFWWLSSMTLLATFTGSLTALFAVDSIIYPFKDFDGMVQSIKNGKYTLLMDINYPSKIDMIAKSNLPSYKKLWYEMYDNHKVNFVDGFLSGIEHVKNNPNYVFVAPKEMLDIYSGLECNTILLNSEILSSYLSIPFKKDSKYTDYFSDQIRQYLEHGFIDKWISDYKAQIYSENTKRCNETKQQTSSDVTLGIDKAKGALYIMFKYPTSFITVLFYSLSIVVSLTLSLPAMESHHAPNPTSDQISAYEMFCKDYSHLQLCKLEFTLQQALAELQYIILNDDPIDDSENFKTKRKSAFVRFGKRSNDDDMLFDKRKSAFVRFGRSVEDPINGQKRKSSYVRFG</sequence>
<protein>
    <submittedName>
        <fullName evidence="17">Ionotropic glutamate receptor L-glutamate and glycine-binding domain-containing protein</fullName>
    </submittedName>
</protein>
<dbReference type="Proteomes" id="UP000035681">
    <property type="component" value="Unplaced"/>
</dbReference>
<dbReference type="GO" id="GO:0050906">
    <property type="term" value="P:detection of stimulus involved in sensory perception"/>
    <property type="evidence" value="ECO:0007669"/>
    <property type="project" value="UniProtKB-ARBA"/>
</dbReference>
<keyword evidence="11" id="KW-1071">Ligand-gated ion channel</keyword>
<reference evidence="17" key="1">
    <citation type="submission" date="2024-02" db="UniProtKB">
        <authorList>
            <consortium name="WormBaseParasite"/>
        </authorList>
    </citation>
    <scope>IDENTIFICATION</scope>
</reference>
<evidence type="ECO:0000256" key="7">
    <source>
        <dbReference type="ARBA" id="ARBA00023065"/>
    </source>
</evidence>
<keyword evidence="6 13" id="KW-1133">Transmembrane helix</keyword>
<dbReference type="GO" id="GO:0015276">
    <property type="term" value="F:ligand-gated monoatomic ion channel activity"/>
    <property type="evidence" value="ECO:0007669"/>
    <property type="project" value="InterPro"/>
</dbReference>
<keyword evidence="3" id="KW-0813">Transport</keyword>
<dbReference type="InterPro" id="IPR019594">
    <property type="entry name" value="Glu/Gly-bd"/>
</dbReference>
<dbReference type="SUPFAM" id="SSF53850">
    <property type="entry name" value="Periplasmic binding protein-like II"/>
    <property type="match status" value="1"/>
</dbReference>
<evidence type="ECO:0000313" key="16">
    <source>
        <dbReference type="Proteomes" id="UP000035681"/>
    </source>
</evidence>
<evidence type="ECO:0000313" key="17">
    <source>
        <dbReference type="WBParaSite" id="TCONS_00012699.p1"/>
    </source>
</evidence>
<dbReference type="WBParaSite" id="TCONS_00012699.p1">
    <property type="protein sequence ID" value="TCONS_00012699.p1"/>
    <property type="gene ID" value="XLOC_008364"/>
</dbReference>
<feature type="transmembrane region" description="Helical" evidence="13">
    <location>
        <begin position="187"/>
        <end position="208"/>
    </location>
</feature>
<evidence type="ECO:0000256" key="4">
    <source>
        <dbReference type="ARBA" id="ARBA00022475"/>
    </source>
</evidence>
<dbReference type="PANTHER" id="PTHR42643:SF24">
    <property type="entry name" value="IONOTROPIC RECEPTOR 60A"/>
    <property type="match status" value="1"/>
</dbReference>
<dbReference type="Gene3D" id="3.40.190.10">
    <property type="entry name" value="Periplasmic binding protein-like II"/>
    <property type="match status" value="1"/>
</dbReference>
<dbReference type="InterPro" id="IPR052192">
    <property type="entry name" value="Insect_Ionotropic_Sensory_Rcpt"/>
</dbReference>
<dbReference type="AlphaFoldDB" id="A0AAF5DKC8"/>
<keyword evidence="5 13" id="KW-0812">Transmembrane</keyword>
<keyword evidence="7" id="KW-0406">Ion transport</keyword>
<dbReference type="Pfam" id="PF00060">
    <property type="entry name" value="Lig_chan"/>
    <property type="match status" value="1"/>
</dbReference>
<comment type="similarity">
    <text evidence="2">Belongs to the glutamate-gated ion channel (TC 1.A.10.1) family.</text>
</comment>
<evidence type="ECO:0000259" key="15">
    <source>
        <dbReference type="SMART" id="SM00918"/>
    </source>
</evidence>
<dbReference type="SMART" id="SM00079">
    <property type="entry name" value="PBPe"/>
    <property type="match status" value="1"/>
</dbReference>
<name>A0AAF5DKC8_STRER</name>
<comment type="subcellular location">
    <subcellularLocation>
        <location evidence="1">Cell membrane</location>
        <topology evidence="1">Multi-pass membrane protein</topology>
    </subcellularLocation>
</comment>
<feature type="transmembrane region" description="Helical" evidence="13">
    <location>
        <begin position="250"/>
        <end position="275"/>
    </location>
</feature>
<dbReference type="GO" id="GO:0005886">
    <property type="term" value="C:plasma membrane"/>
    <property type="evidence" value="ECO:0007669"/>
    <property type="project" value="UniProtKB-SubCell"/>
</dbReference>
<keyword evidence="16" id="KW-1185">Reference proteome</keyword>
<evidence type="ECO:0000256" key="13">
    <source>
        <dbReference type="SAM" id="Phobius"/>
    </source>
</evidence>